<dbReference type="Pfam" id="PF13581">
    <property type="entry name" value="HATPase_c_2"/>
    <property type="match status" value="1"/>
</dbReference>
<dbReference type="NCBIfam" id="NF041045">
    <property type="entry name" value="RsbA_anti_sig"/>
    <property type="match status" value="1"/>
</dbReference>
<dbReference type="SUPFAM" id="SSF55874">
    <property type="entry name" value="ATPase domain of HSP90 chaperone/DNA topoisomerase II/histidine kinase"/>
    <property type="match status" value="1"/>
</dbReference>
<keyword evidence="1" id="KW-0418">Kinase</keyword>
<dbReference type="GO" id="GO:0004674">
    <property type="term" value="F:protein serine/threonine kinase activity"/>
    <property type="evidence" value="ECO:0007669"/>
    <property type="project" value="UniProtKB-KW"/>
</dbReference>
<dbReference type="Pfam" id="PF14417">
    <property type="entry name" value="MEDS"/>
    <property type="match status" value="1"/>
</dbReference>
<dbReference type="AlphaFoldDB" id="A0A4R7VFV9"/>
<dbReference type="CDD" id="cd16936">
    <property type="entry name" value="HATPase_RsbW-like"/>
    <property type="match status" value="1"/>
</dbReference>
<proteinExistence type="predicted"/>
<evidence type="ECO:0000313" key="5">
    <source>
        <dbReference type="Proteomes" id="UP000294927"/>
    </source>
</evidence>
<dbReference type="Proteomes" id="UP000294927">
    <property type="component" value="Unassembled WGS sequence"/>
</dbReference>
<evidence type="ECO:0000256" key="1">
    <source>
        <dbReference type="ARBA" id="ARBA00022527"/>
    </source>
</evidence>
<accession>A0A4R7VFV9</accession>
<dbReference type="InterPro" id="IPR003594">
    <property type="entry name" value="HATPase_dom"/>
</dbReference>
<keyword evidence="1" id="KW-0808">Transferase</keyword>
<evidence type="ECO:0000259" key="3">
    <source>
        <dbReference type="Pfam" id="PF14417"/>
    </source>
</evidence>
<dbReference type="InterPro" id="IPR047718">
    <property type="entry name" value="RsbA-like_anti_sig"/>
</dbReference>
<feature type="domain" description="Histidine kinase/HSP90-like ATPase" evidence="2">
    <location>
        <begin position="187"/>
        <end position="299"/>
    </location>
</feature>
<feature type="domain" description="MEDS" evidence="3">
    <location>
        <begin position="4"/>
        <end position="149"/>
    </location>
</feature>
<gene>
    <name evidence="4" type="ORF">CLV71_109174</name>
</gene>
<dbReference type="InterPro" id="IPR025847">
    <property type="entry name" value="MEDS_domain"/>
</dbReference>
<name>A0A4R7VFV9_9PSEU</name>
<reference evidence="4 5" key="1">
    <citation type="submission" date="2019-03" db="EMBL/GenBank/DDBJ databases">
        <title>Genomic Encyclopedia of Archaeal and Bacterial Type Strains, Phase II (KMG-II): from individual species to whole genera.</title>
        <authorList>
            <person name="Goeker M."/>
        </authorList>
    </citation>
    <scope>NUCLEOTIDE SEQUENCE [LARGE SCALE GENOMIC DNA]</scope>
    <source>
        <strain evidence="4 5">DSM 45499</strain>
    </source>
</reference>
<dbReference type="InterPro" id="IPR050267">
    <property type="entry name" value="Anti-sigma-factor_SerPK"/>
</dbReference>
<keyword evidence="1" id="KW-0723">Serine/threonine-protein kinase</keyword>
<dbReference type="PANTHER" id="PTHR35526:SF3">
    <property type="entry name" value="ANTI-SIGMA-F FACTOR RSBW"/>
    <property type="match status" value="1"/>
</dbReference>
<organism evidence="4 5">
    <name type="scientific">Actinophytocola oryzae</name>
    <dbReference type="NCBI Taxonomy" id="502181"/>
    <lineage>
        <taxon>Bacteria</taxon>
        <taxon>Bacillati</taxon>
        <taxon>Actinomycetota</taxon>
        <taxon>Actinomycetes</taxon>
        <taxon>Pseudonocardiales</taxon>
        <taxon>Pseudonocardiaceae</taxon>
    </lineage>
</organism>
<dbReference type="PANTHER" id="PTHR35526">
    <property type="entry name" value="ANTI-SIGMA-F FACTOR RSBW-RELATED"/>
    <property type="match status" value="1"/>
</dbReference>
<evidence type="ECO:0000259" key="2">
    <source>
        <dbReference type="Pfam" id="PF13581"/>
    </source>
</evidence>
<dbReference type="InterPro" id="IPR036890">
    <property type="entry name" value="HATPase_C_sf"/>
</dbReference>
<dbReference type="RefSeq" id="WP_166664244.1">
    <property type="nucleotide sequence ID" value="NZ_SOCP01000009.1"/>
</dbReference>
<sequence length="303" mass="32613">MSVRHEAYLYRDLAGFVDAAVSFVEEGVAAGETVLVAVGARQIDALREALGTTGDVVFANMADLGRNPTRIISIWRELVRDSVRSGRGCRGIGEPIWAGRSSAELLECQRHEALLNVAFEHGPTWRLMCPYDVTTLSPAVIDEALASHPVVGEDGVRSPSDRFVANLDRLDHALPAPPPEAAEVAFTVTDLPALRDVVAALASAARLCPDRAAELVLAVHEVAVNSIRHGGGRGRLVAWIEQGTVVCEISDSGWAPDPLTGRERPPASARGGRGLWLANEWCDLVQWRSSFAGTQVRMHMNGC</sequence>
<comment type="caution">
    <text evidence="4">The sequence shown here is derived from an EMBL/GenBank/DDBJ whole genome shotgun (WGS) entry which is preliminary data.</text>
</comment>
<protein>
    <submittedName>
        <fullName evidence="4">Anti-sigma regulatory factor (Ser/Thr protein kinase)</fullName>
    </submittedName>
</protein>
<evidence type="ECO:0000313" key="4">
    <source>
        <dbReference type="EMBL" id="TDV47939.1"/>
    </source>
</evidence>
<dbReference type="EMBL" id="SOCP01000009">
    <property type="protein sequence ID" value="TDV47939.1"/>
    <property type="molecule type" value="Genomic_DNA"/>
</dbReference>
<dbReference type="Gene3D" id="3.30.565.10">
    <property type="entry name" value="Histidine kinase-like ATPase, C-terminal domain"/>
    <property type="match status" value="1"/>
</dbReference>
<keyword evidence="5" id="KW-1185">Reference proteome</keyword>